<protein>
    <submittedName>
        <fullName evidence="2">Uncharacterized protein</fullName>
    </submittedName>
</protein>
<reference evidence="2" key="1">
    <citation type="submission" date="2014-11" db="EMBL/GenBank/DDBJ databases">
        <authorList>
            <person name="Amaro Gonzalez C."/>
        </authorList>
    </citation>
    <scope>NUCLEOTIDE SEQUENCE</scope>
</reference>
<organism evidence="2">
    <name type="scientific">Anguilla anguilla</name>
    <name type="common">European freshwater eel</name>
    <name type="synonym">Muraena anguilla</name>
    <dbReference type="NCBI Taxonomy" id="7936"/>
    <lineage>
        <taxon>Eukaryota</taxon>
        <taxon>Metazoa</taxon>
        <taxon>Chordata</taxon>
        <taxon>Craniata</taxon>
        <taxon>Vertebrata</taxon>
        <taxon>Euteleostomi</taxon>
        <taxon>Actinopterygii</taxon>
        <taxon>Neopterygii</taxon>
        <taxon>Teleostei</taxon>
        <taxon>Anguilliformes</taxon>
        <taxon>Anguillidae</taxon>
        <taxon>Anguilla</taxon>
    </lineage>
</organism>
<name>A0A0E9VGT5_ANGAN</name>
<proteinExistence type="predicted"/>
<evidence type="ECO:0000256" key="1">
    <source>
        <dbReference type="SAM" id="MobiDB-lite"/>
    </source>
</evidence>
<evidence type="ECO:0000313" key="2">
    <source>
        <dbReference type="EMBL" id="JAH76413.1"/>
    </source>
</evidence>
<sequence length="37" mass="4201">MSLVQNYPHEPHHSLMTLPSQKTSLSISTPQSIEFSF</sequence>
<reference evidence="2" key="2">
    <citation type="journal article" date="2015" name="Fish Shellfish Immunol.">
        <title>Early steps in the European eel (Anguilla anguilla)-Vibrio vulnificus interaction in the gills: Role of the RtxA13 toxin.</title>
        <authorList>
            <person name="Callol A."/>
            <person name="Pajuelo D."/>
            <person name="Ebbesson L."/>
            <person name="Teles M."/>
            <person name="MacKenzie S."/>
            <person name="Amaro C."/>
        </authorList>
    </citation>
    <scope>NUCLEOTIDE SEQUENCE</scope>
</reference>
<feature type="region of interest" description="Disordered" evidence="1">
    <location>
        <begin position="1"/>
        <end position="23"/>
    </location>
</feature>
<dbReference type="AlphaFoldDB" id="A0A0E9VGT5"/>
<dbReference type="EMBL" id="GBXM01032164">
    <property type="protein sequence ID" value="JAH76413.1"/>
    <property type="molecule type" value="Transcribed_RNA"/>
</dbReference>
<accession>A0A0E9VGT5</accession>